<dbReference type="InterPro" id="IPR036390">
    <property type="entry name" value="WH_DNA-bd_sf"/>
</dbReference>
<keyword evidence="4" id="KW-0804">Transcription</keyword>
<accession>A0A2R8CH31</accession>
<dbReference type="Proteomes" id="UP000244934">
    <property type="component" value="Unassembled WGS sequence"/>
</dbReference>
<dbReference type="SUPFAM" id="SSF53850">
    <property type="entry name" value="Periplasmic binding protein-like II"/>
    <property type="match status" value="1"/>
</dbReference>
<sequence>MRRFDLELLYALVTVADSGSFTAAAIRLCRSQSAVSEQIRKLEEFCGSILFIRRKTGVQLTAAGERLLPQARELLKLNDLVYRDIQSDELSGTLRLAITDYFRPDDIANVLRRLQRDYPKLKLHVDIQPSALIDQNVCNANYDIGLVMKPLPIGDFLPEGWLELYREPLHWVAADKLVTKLRPLPLVMMPESCTMHRLAIHQLHQHGTPCEIIHSASGVTGLQLALAAGLGLGCLNTSSINKSLVRLGREDGLPDLPEAAFALIPGTLQTPFQKKVCTILTDILRRS</sequence>
<dbReference type="RefSeq" id="WP_165814116.1">
    <property type="nucleotide sequence ID" value="NZ_ONZI01000001.1"/>
</dbReference>
<evidence type="ECO:0000313" key="6">
    <source>
        <dbReference type="EMBL" id="SPJ32179.1"/>
    </source>
</evidence>
<reference evidence="7" key="1">
    <citation type="submission" date="2018-03" db="EMBL/GenBank/DDBJ databases">
        <authorList>
            <person name="Navarro De La Torre S."/>
        </authorList>
    </citation>
    <scope>NUCLEOTIDE SEQUENCE [LARGE SCALE GENOMIC DNA]</scope>
    <source>
        <strain evidence="7">EAod3</strain>
    </source>
</reference>
<dbReference type="PRINTS" id="PR00039">
    <property type="entry name" value="HTHLYSR"/>
</dbReference>
<feature type="domain" description="HTH lysR-type" evidence="5">
    <location>
        <begin position="4"/>
        <end position="61"/>
    </location>
</feature>
<dbReference type="PANTHER" id="PTHR30579">
    <property type="entry name" value="TRANSCRIPTIONAL REGULATOR"/>
    <property type="match status" value="1"/>
</dbReference>
<dbReference type="InterPro" id="IPR050176">
    <property type="entry name" value="LTTR"/>
</dbReference>
<evidence type="ECO:0000256" key="1">
    <source>
        <dbReference type="ARBA" id="ARBA00009437"/>
    </source>
</evidence>
<dbReference type="InterPro" id="IPR000847">
    <property type="entry name" value="LysR_HTH_N"/>
</dbReference>
<dbReference type="GO" id="GO:0003700">
    <property type="term" value="F:DNA-binding transcription factor activity"/>
    <property type="evidence" value="ECO:0007669"/>
    <property type="project" value="InterPro"/>
</dbReference>
<evidence type="ECO:0000256" key="4">
    <source>
        <dbReference type="ARBA" id="ARBA00023163"/>
    </source>
</evidence>
<dbReference type="FunFam" id="1.10.10.10:FF:000001">
    <property type="entry name" value="LysR family transcriptional regulator"/>
    <property type="match status" value="1"/>
</dbReference>
<protein>
    <submittedName>
        <fullName evidence="6">HTH-type transcriptional activator AllS</fullName>
    </submittedName>
</protein>
<dbReference type="AlphaFoldDB" id="A0A2R8CH31"/>
<dbReference type="InterPro" id="IPR036388">
    <property type="entry name" value="WH-like_DNA-bd_sf"/>
</dbReference>
<dbReference type="EMBL" id="ONZI01000001">
    <property type="protein sequence ID" value="SPJ32179.1"/>
    <property type="molecule type" value="Genomic_DNA"/>
</dbReference>
<dbReference type="Pfam" id="PF03466">
    <property type="entry name" value="LysR_substrate"/>
    <property type="match status" value="1"/>
</dbReference>
<dbReference type="SUPFAM" id="SSF46785">
    <property type="entry name" value="Winged helix' DNA-binding domain"/>
    <property type="match status" value="1"/>
</dbReference>
<evidence type="ECO:0000256" key="2">
    <source>
        <dbReference type="ARBA" id="ARBA00023015"/>
    </source>
</evidence>
<evidence type="ECO:0000256" key="3">
    <source>
        <dbReference type="ARBA" id="ARBA00023125"/>
    </source>
</evidence>
<evidence type="ECO:0000259" key="5">
    <source>
        <dbReference type="PROSITE" id="PS50931"/>
    </source>
</evidence>
<name>A0A2R8CH31_9GAMM</name>
<dbReference type="GO" id="GO:0003677">
    <property type="term" value="F:DNA binding"/>
    <property type="evidence" value="ECO:0007669"/>
    <property type="project" value="UniProtKB-KW"/>
</dbReference>
<evidence type="ECO:0000313" key="7">
    <source>
        <dbReference type="Proteomes" id="UP000244934"/>
    </source>
</evidence>
<comment type="similarity">
    <text evidence="1">Belongs to the LysR transcriptional regulatory family.</text>
</comment>
<keyword evidence="7" id="KW-1185">Reference proteome</keyword>
<proteinExistence type="inferred from homology"/>
<organism evidence="6 7">
    <name type="scientific">Kushneria phyllosphaerae</name>
    <dbReference type="NCBI Taxonomy" id="2100822"/>
    <lineage>
        <taxon>Bacteria</taxon>
        <taxon>Pseudomonadati</taxon>
        <taxon>Pseudomonadota</taxon>
        <taxon>Gammaproteobacteria</taxon>
        <taxon>Oceanospirillales</taxon>
        <taxon>Halomonadaceae</taxon>
        <taxon>Kushneria</taxon>
    </lineage>
</organism>
<dbReference type="Pfam" id="PF00126">
    <property type="entry name" value="HTH_1"/>
    <property type="match status" value="1"/>
</dbReference>
<dbReference type="PANTHER" id="PTHR30579:SF7">
    <property type="entry name" value="HTH-TYPE TRANSCRIPTIONAL REGULATOR LRHA-RELATED"/>
    <property type="match status" value="1"/>
</dbReference>
<dbReference type="InterPro" id="IPR005119">
    <property type="entry name" value="LysR_subst-bd"/>
</dbReference>
<dbReference type="Gene3D" id="3.40.190.10">
    <property type="entry name" value="Periplasmic binding protein-like II"/>
    <property type="match status" value="2"/>
</dbReference>
<keyword evidence="2" id="KW-0805">Transcription regulation</keyword>
<dbReference type="Gene3D" id="1.10.10.10">
    <property type="entry name" value="Winged helix-like DNA-binding domain superfamily/Winged helix DNA-binding domain"/>
    <property type="match status" value="1"/>
</dbReference>
<keyword evidence="3" id="KW-0238">DNA-binding</keyword>
<dbReference type="PROSITE" id="PS50931">
    <property type="entry name" value="HTH_LYSR"/>
    <property type="match status" value="1"/>
</dbReference>
<gene>
    <name evidence="6" type="primary">allS</name>
    <name evidence="6" type="ORF">KSP9073_00179</name>
</gene>